<dbReference type="Gene3D" id="1.10.472.150">
    <property type="entry name" value="Glucose-regulated metallo-peptidase M90, N-terminal domain"/>
    <property type="match status" value="1"/>
</dbReference>
<dbReference type="CDD" id="cd20169">
    <property type="entry name" value="Peptidase_M90_mtfA"/>
    <property type="match status" value="1"/>
</dbReference>
<dbReference type="eggNOG" id="COG3228">
    <property type="taxonomic scope" value="Bacteria"/>
</dbReference>
<sequence>MFKILDNWLENRRIKSMGFTVEQWESAVADWSVMERFQGIERDALRDMSFRFIARKGIAPGAEFEFTNAMCLKLATMACVPILHLGLDWYDHCQTIILYEGDFIADHPYQSEDGVVHAGGRGLSGEAWQRGPLILSWESILATGAHARHGKASNVVIHEFAHKLDMLRDGANGAPPIHPDMKPGEWHDVFTDTFLRLENDWQHHKHLPLDEYALTNPAEFFAVCSETFFEAPKMMKREMPQIYRLLSQFYRQDPS</sequence>
<dbReference type="InterPro" id="IPR024079">
    <property type="entry name" value="MetalloPept_cat_dom_sf"/>
</dbReference>
<keyword evidence="1" id="KW-0378">Hydrolase</keyword>
<dbReference type="RefSeq" id="WP_024024951.1">
    <property type="nucleotide sequence ID" value="NZ_AYOZ01000045.1"/>
</dbReference>
<comment type="caution">
    <text evidence="1">The sequence shown here is derived from an EMBL/GenBank/DDBJ whole genome shotgun (WGS) entry which is preliminary data.</text>
</comment>
<dbReference type="OrthoDB" id="9786424at2"/>
<dbReference type="InterPro" id="IPR042252">
    <property type="entry name" value="MtfA_N"/>
</dbReference>
<dbReference type="PANTHER" id="PTHR30164">
    <property type="entry name" value="MTFA PEPTIDASE"/>
    <property type="match status" value="1"/>
</dbReference>
<gene>
    <name evidence="1" type="ORF">D104_14500</name>
</gene>
<dbReference type="PATRIC" id="fig|1208321.3.peg.2893"/>
<protein>
    <submittedName>
        <fullName evidence="1">Zn-dependent hydrolase</fullName>
    </submittedName>
</protein>
<organism evidence="1 2">
    <name type="scientific">Marinomonas profundimaris</name>
    <dbReference type="NCBI Taxonomy" id="1208321"/>
    <lineage>
        <taxon>Bacteria</taxon>
        <taxon>Pseudomonadati</taxon>
        <taxon>Pseudomonadota</taxon>
        <taxon>Gammaproteobacteria</taxon>
        <taxon>Oceanospirillales</taxon>
        <taxon>Oceanospirillaceae</taxon>
        <taxon>Marinomonas</taxon>
    </lineage>
</organism>
<dbReference type="PANTHER" id="PTHR30164:SF2">
    <property type="entry name" value="PROTEIN MTFA"/>
    <property type="match status" value="1"/>
</dbReference>
<dbReference type="GO" id="GO:0008237">
    <property type="term" value="F:metallopeptidase activity"/>
    <property type="evidence" value="ECO:0007669"/>
    <property type="project" value="InterPro"/>
</dbReference>
<dbReference type="Proteomes" id="UP000018857">
    <property type="component" value="Unassembled WGS sequence"/>
</dbReference>
<dbReference type="SUPFAM" id="SSF55486">
    <property type="entry name" value="Metalloproteases ('zincins'), catalytic domain"/>
    <property type="match status" value="1"/>
</dbReference>
<dbReference type="EMBL" id="AYOZ01000045">
    <property type="protein sequence ID" value="ETI58785.1"/>
    <property type="molecule type" value="Genomic_DNA"/>
</dbReference>
<evidence type="ECO:0000313" key="1">
    <source>
        <dbReference type="EMBL" id="ETI58785.1"/>
    </source>
</evidence>
<dbReference type="GO" id="GO:0004177">
    <property type="term" value="F:aminopeptidase activity"/>
    <property type="evidence" value="ECO:0007669"/>
    <property type="project" value="TreeGrafter"/>
</dbReference>
<dbReference type="Gene3D" id="3.40.390.10">
    <property type="entry name" value="Collagenase (Catalytic Domain)"/>
    <property type="match status" value="1"/>
</dbReference>
<dbReference type="Pfam" id="PF06167">
    <property type="entry name" value="Peptidase_M90"/>
    <property type="match status" value="1"/>
</dbReference>
<dbReference type="AlphaFoldDB" id="W1RQC4"/>
<dbReference type="InterPro" id="IPR010384">
    <property type="entry name" value="MtfA_fam"/>
</dbReference>
<dbReference type="GO" id="GO:0005829">
    <property type="term" value="C:cytosol"/>
    <property type="evidence" value="ECO:0007669"/>
    <property type="project" value="TreeGrafter"/>
</dbReference>
<keyword evidence="2" id="KW-1185">Reference proteome</keyword>
<proteinExistence type="predicted"/>
<reference evidence="1 2" key="1">
    <citation type="journal article" date="2014" name="Genome Announc.">
        <title>Draft Genome Sequence of Marinomonas sp. Strain D104, a Polycyclic Aromatic Hydrocarbon-Degrading Bacterium from the Deep-Sea Sediment of the Arctic Ocean.</title>
        <authorList>
            <person name="Dong C."/>
            <person name="Bai X."/>
            <person name="Lai Q."/>
            <person name="Xie Y."/>
            <person name="Chen X."/>
            <person name="Shao Z."/>
        </authorList>
    </citation>
    <scope>NUCLEOTIDE SEQUENCE [LARGE SCALE GENOMIC DNA]</scope>
    <source>
        <strain evidence="1 2">D104</strain>
    </source>
</reference>
<name>W1RQC4_9GAMM</name>
<evidence type="ECO:0000313" key="2">
    <source>
        <dbReference type="Proteomes" id="UP000018857"/>
    </source>
</evidence>
<accession>W1RQC4</accession>
<dbReference type="STRING" id="1208321.D104_14500"/>